<dbReference type="Pfam" id="PF21088">
    <property type="entry name" value="MS_channel_1st"/>
    <property type="match status" value="1"/>
</dbReference>
<dbReference type="InterPro" id="IPR049278">
    <property type="entry name" value="MS_channel_C"/>
</dbReference>
<evidence type="ECO:0000259" key="10">
    <source>
        <dbReference type="Pfam" id="PF21082"/>
    </source>
</evidence>
<dbReference type="InterPro" id="IPR010920">
    <property type="entry name" value="LSM_dom_sf"/>
</dbReference>
<reference evidence="12" key="1">
    <citation type="submission" date="2015-10" db="EMBL/GenBank/DDBJ databases">
        <authorList>
            <person name="Gilbert D.G."/>
        </authorList>
    </citation>
    <scope>NUCLEOTIDE SEQUENCE</scope>
    <source>
        <strain evidence="12">Phyl III-seqv23</strain>
    </source>
</reference>
<feature type="domain" description="Mechanosensitive ion channel MscS C-terminal" evidence="10">
    <location>
        <begin position="286"/>
        <end position="366"/>
    </location>
</feature>
<dbReference type="SUPFAM" id="SSF82689">
    <property type="entry name" value="Mechanosensitive channel protein MscS (YggB), C-terminal domain"/>
    <property type="match status" value="1"/>
</dbReference>
<gene>
    <name evidence="12" type="ORF">TF3108_v1_510002</name>
</gene>
<feature type="transmembrane region" description="Helical" evidence="8">
    <location>
        <begin position="171"/>
        <end position="191"/>
    </location>
</feature>
<evidence type="ECO:0000259" key="11">
    <source>
        <dbReference type="Pfam" id="PF21088"/>
    </source>
</evidence>
<feature type="transmembrane region" description="Helical" evidence="8">
    <location>
        <begin position="51"/>
        <end position="73"/>
    </location>
</feature>
<accession>A0A0S4W1Y9</accession>
<organism evidence="12">
    <name type="scientific">Ralstonia solanacearum</name>
    <name type="common">Pseudomonas solanacearum</name>
    <dbReference type="NCBI Taxonomy" id="305"/>
    <lineage>
        <taxon>Bacteria</taxon>
        <taxon>Pseudomonadati</taxon>
        <taxon>Pseudomonadota</taxon>
        <taxon>Betaproteobacteria</taxon>
        <taxon>Burkholderiales</taxon>
        <taxon>Burkholderiaceae</taxon>
        <taxon>Ralstonia</taxon>
        <taxon>Ralstonia solanacearum species complex</taxon>
    </lineage>
</organism>
<dbReference type="SUPFAM" id="SSF50182">
    <property type="entry name" value="Sm-like ribonucleoproteins"/>
    <property type="match status" value="1"/>
</dbReference>
<comment type="subcellular location">
    <subcellularLocation>
        <location evidence="1">Cell membrane</location>
        <topology evidence="1">Multi-pass membrane protein</topology>
    </subcellularLocation>
</comment>
<dbReference type="InterPro" id="IPR011014">
    <property type="entry name" value="MscS_channel_TM-2"/>
</dbReference>
<dbReference type="Gene3D" id="3.30.70.100">
    <property type="match status" value="1"/>
</dbReference>
<keyword evidence="3" id="KW-1003">Cell membrane</keyword>
<feature type="domain" description="Mechanosensitive ion channel MscS" evidence="9">
    <location>
        <begin position="214"/>
        <end position="280"/>
    </location>
</feature>
<evidence type="ECO:0000256" key="7">
    <source>
        <dbReference type="SAM" id="MobiDB-lite"/>
    </source>
</evidence>
<keyword evidence="6 8" id="KW-0472">Membrane</keyword>
<evidence type="ECO:0000256" key="4">
    <source>
        <dbReference type="ARBA" id="ARBA00022692"/>
    </source>
</evidence>
<dbReference type="PANTHER" id="PTHR30566">
    <property type="entry name" value="YNAI-RELATED MECHANOSENSITIVE ION CHANNEL"/>
    <property type="match status" value="1"/>
</dbReference>
<dbReference type="GO" id="GO:0005886">
    <property type="term" value="C:plasma membrane"/>
    <property type="evidence" value="ECO:0007669"/>
    <property type="project" value="UniProtKB-SubCell"/>
</dbReference>
<proteinExistence type="inferred from homology"/>
<dbReference type="Gene3D" id="1.10.287.1260">
    <property type="match status" value="1"/>
</dbReference>
<dbReference type="Pfam" id="PF00924">
    <property type="entry name" value="MS_channel_2nd"/>
    <property type="match status" value="1"/>
</dbReference>
<dbReference type="GO" id="GO:0008381">
    <property type="term" value="F:mechanosensitive monoatomic ion channel activity"/>
    <property type="evidence" value="ECO:0007669"/>
    <property type="project" value="UniProtKB-ARBA"/>
</dbReference>
<evidence type="ECO:0000256" key="5">
    <source>
        <dbReference type="ARBA" id="ARBA00022989"/>
    </source>
</evidence>
<dbReference type="AlphaFoldDB" id="A0A0S4W1Y9"/>
<feature type="transmembrane region" description="Helical" evidence="8">
    <location>
        <begin position="127"/>
        <end position="145"/>
    </location>
</feature>
<comment type="similarity">
    <text evidence="2">Belongs to the MscS (TC 1.A.23) family.</text>
</comment>
<feature type="region of interest" description="Disordered" evidence="7">
    <location>
        <begin position="383"/>
        <end position="411"/>
    </location>
</feature>
<feature type="transmembrane region" description="Helical" evidence="8">
    <location>
        <begin position="94"/>
        <end position="115"/>
    </location>
</feature>
<evidence type="ECO:0000313" key="12">
    <source>
        <dbReference type="EMBL" id="CUV40554.1"/>
    </source>
</evidence>
<dbReference type="InterPro" id="IPR049142">
    <property type="entry name" value="MS_channel_1st"/>
</dbReference>
<protein>
    <submittedName>
        <fullName evidence="12">Putative mechanosensitive ion channel transmembrane protein</fullName>
    </submittedName>
</protein>
<dbReference type="InterPro" id="IPR023408">
    <property type="entry name" value="MscS_beta-dom_sf"/>
</dbReference>
<dbReference type="EMBL" id="LN899826">
    <property type="protein sequence ID" value="CUV40554.1"/>
    <property type="molecule type" value="Genomic_DNA"/>
</dbReference>
<evidence type="ECO:0000256" key="3">
    <source>
        <dbReference type="ARBA" id="ARBA00022475"/>
    </source>
</evidence>
<keyword evidence="5 8" id="KW-1133">Transmembrane helix</keyword>
<evidence type="ECO:0000256" key="8">
    <source>
        <dbReference type="SAM" id="Phobius"/>
    </source>
</evidence>
<dbReference type="PANTHER" id="PTHR30566:SF25">
    <property type="entry name" value="INNER MEMBRANE PROTEIN"/>
    <property type="match status" value="1"/>
</dbReference>
<evidence type="ECO:0000256" key="6">
    <source>
        <dbReference type="ARBA" id="ARBA00023136"/>
    </source>
</evidence>
<keyword evidence="4 8" id="KW-0812">Transmembrane</keyword>
<evidence type="ECO:0000259" key="9">
    <source>
        <dbReference type="Pfam" id="PF00924"/>
    </source>
</evidence>
<dbReference type="SUPFAM" id="SSF82861">
    <property type="entry name" value="Mechanosensitive channel protein MscS (YggB), transmembrane region"/>
    <property type="match status" value="1"/>
</dbReference>
<evidence type="ECO:0000256" key="1">
    <source>
        <dbReference type="ARBA" id="ARBA00004651"/>
    </source>
</evidence>
<sequence length="411" mass="45391">MRRPTHCGHARPLGIAPGTLRATPPRSWQSGESFMEWLNTHTFLRVPARDWAASAATVVVAYLVLWNLLRLIVNRLEARARRNGTRFDAMAGAVLHDTHPLFVGLAALLAGSYFIDLPARIADKLDHIWFVIIGFQIALWLNRGVKLWTREKLAAQDHATRNPVITSMMAWVLRFVLWSVLLLAILANVGINVTTFVASLGVGGVAVALAVQSILSDLFASLAIGLDKPFEIGDFIVFESIAGTVQHVGLKTTRIRSLSGEEIVTSNTALLKSTIHNYKRMSERRIVFTFGVTYDAQAAQLRQIPDIIRRAVESTGNTRFDRAHFKEFGENALTFETVYFVTDPDFNLYMDIQQRINLAILDGLQKLGTAFALPTRTIRVERAGDDADLPGTGALRGGAQHGNSMPPRANA</sequence>
<dbReference type="InterPro" id="IPR006685">
    <property type="entry name" value="MscS_channel_2nd"/>
</dbReference>
<feature type="region of interest" description="Disordered" evidence="7">
    <location>
        <begin position="1"/>
        <end position="25"/>
    </location>
</feature>
<evidence type="ECO:0000256" key="2">
    <source>
        <dbReference type="ARBA" id="ARBA00008017"/>
    </source>
</evidence>
<dbReference type="Pfam" id="PF21082">
    <property type="entry name" value="MS_channel_3rd"/>
    <property type="match status" value="1"/>
</dbReference>
<dbReference type="Gene3D" id="2.30.30.60">
    <property type="match status" value="1"/>
</dbReference>
<dbReference type="InterPro" id="IPR011066">
    <property type="entry name" value="MscS_channel_C_sf"/>
</dbReference>
<name>A0A0S4W1Y9_RALSL</name>
<feature type="domain" description="Mechanosensitive ion channel transmembrane helices 2/3" evidence="11">
    <location>
        <begin position="171"/>
        <end position="212"/>
    </location>
</feature>